<dbReference type="GO" id="GO:0008168">
    <property type="term" value="F:methyltransferase activity"/>
    <property type="evidence" value="ECO:0007669"/>
    <property type="project" value="UniProtKB-KW"/>
</dbReference>
<dbReference type="InterPro" id="IPR036188">
    <property type="entry name" value="FAD/NAD-bd_sf"/>
</dbReference>
<keyword evidence="7" id="KW-1185">Reference proteome</keyword>
<evidence type="ECO:0000256" key="2">
    <source>
        <dbReference type="ARBA" id="ARBA00023002"/>
    </source>
</evidence>
<keyword evidence="2" id="KW-0560">Oxidoreductase</keyword>
<dbReference type="Pfam" id="PF13649">
    <property type="entry name" value="Methyltransf_25"/>
    <property type="match status" value="1"/>
</dbReference>
<evidence type="ECO:0000259" key="4">
    <source>
        <dbReference type="Pfam" id="PF07992"/>
    </source>
</evidence>
<dbReference type="GO" id="GO:0004791">
    <property type="term" value="F:thioredoxin-disulfide reductase (NADPH) activity"/>
    <property type="evidence" value="ECO:0007669"/>
    <property type="project" value="UniProtKB-EC"/>
</dbReference>
<dbReference type="AlphaFoldDB" id="A0A917CNA5"/>
<dbReference type="CDD" id="cd02440">
    <property type="entry name" value="AdoMet_MTases"/>
    <property type="match status" value="1"/>
</dbReference>
<reference evidence="6" key="2">
    <citation type="submission" date="2020-09" db="EMBL/GenBank/DDBJ databases">
        <authorList>
            <person name="Sun Q."/>
            <person name="Sedlacek I."/>
        </authorList>
    </citation>
    <scope>NUCLEOTIDE SEQUENCE</scope>
    <source>
        <strain evidence="6">CCM 7905</strain>
    </source>
</reference>
<dbReference type="Proteomes" id="UP000654257">
    <property type="component" value="Unassembled WGS sequence"/>
</dbReference>
<reference evidence="6" key="1">
    <citation type="journal article" date="2014" name="Int. J. Syst. Evol. Microbiol.">
        <title>Complete genome sequence of Corynebacterium casei LMG S-19264T (=DSM 44701T), isolated from a smear-ripened cheese.</title>
        <authorList>
            <consortium name="US DOE Joint Genome Institute (JGI-PGF)"/>
            <person name="Walter F."/>
            <person name="Albersmeier A."/>
            <person name="Kalinowski J."/>
            <person name="Ruckert C."/>
        </authorList>
    </citation>
    <scope>NUCLEOTIDE SEQUENCE</scope>
    <source>
        <strain evidence="6">CCM 7905</strain>
    </source>
</reference>
<dbReference type="SUPFAM" id="SSF53335">
    <property type="entry name" value="S-adenosyl-L-methionine-dependent methyltransferases"/>
    <property type="match status" value="1"/>
</dbReference>
<dbReference type="InterPro" id="IPR050097">
    <property type="entry name" value="Ferredoxin-NADP_redctase_2"/>
</dbReference>
<dbReference type="EMBL" id="BMCU01000001">
    <property type="protein sequence ID" value="GGF92010.1"/>
    <property type="molecule type" value="Genomic_DNA"/>
</dbReference>
<dbReference type="GO" id="GO:0032259">
    <property type="term" value="P:methylation"/>
    <property type="evidence" value="ECO:0007669"/>
    <property type="project" value="UniProtKB-KW"/>
</dbReference>
<keyword evidence="6" id="KW-0808">Transferase</keyword>
<dbReference type="PRINTS" id="PR00469">
    <property type="entry name" value="PNDRDTASEII"/>
</dbReference>
<evidence type="ECO:0000256" key="1">
    <source>
        <dbReference type="ARBA" id="ARBA00022630"/>
    </source>
</evidence>
<keyword evidence="1" id="KW-0285">Flavoprotein</keyword>
<dbReference type="InterPro" id="IPR041698">
    <property type="entry name" value="Methyltransf_25"/>
</dbReference>
<dbReference type="Gene3D" id="3.50.50.60">
    <property type="entry name" value="FAD/NAD(P)-binding domain"/>
    <property type="match status" value="2"/>
</dbReference>
<protein>
    <submittedName>
        <fullName evidence="6">Methyltransferase</fullName>
    </submittedName>
</protein>
<dbReference type="InterPro" id="IPR029063">
    <property type="entry name" value="SAM-dependent_MTases_sf"/>
</dbReference>
<dbReference type="RefSeq" id="WP_188542895.1">
    <property type="nucleotide sequence ID" value="NZ_BMCU01000001.1"/>
</dbReference>
<dbReference type="Gene3D" id="3.40.50.150">
    <property type="entry name" value="Vaccinia Virus protein VP39"/>
    <property type="match status" value="1"/>
</dbReference>
<proteinExistence type="predicted"/>
<evidence type="ECO:0000313" key="6">
    <source>
        <dbReference type="EMBL" id="GGF92010.1"/>
    </source>
</evidence>
<comment type="catalytic activity">
    <reaction evidence="3">
        <text>[thioredoxin]-dithiol + NADP(+) = [thioredoxin]-disulfide + NADPH + H(+)</text>
        <dbReference type="Rhea" id="RHEA:20345"/>
        <dbReference type="Rhea" id="RHEA-COMP:10698"/>
        <dbReference type="Rhea" id="RHEA-COMP:10700"/>
        <dbReference type="ChEBI" id="CHEBI:15378"/>
        <dbReference type="ChEBI" id="CHEBI:29950"/>
        <dbReference type="ChEBI" id="CHEBI:50058"/>
        <dbReference type="ChEBI" id="CHEBI:57783"/>
        <dbReference type="ChEBI" id="CHEBI:58349"/>
        <dbReference type="EC" id="1.8.1.9"/>
    </reaction>
</comment>
<dbReference type="SUPFAM" id="SSF51905">
    <property type="entry name" value="FAD/NAD(P)-binding domain"/>
    <property type="match status" value="1"/>
</dbReference>
<sequence>MTSETIDVAVIGGGAAGSSAALTLARARRSVTMIDAGQPRNAPAEGVHGFLTRDGISPTELVSIGHAEVEFYGGRIVHGEAITARRTDTGFEVDLSDGTTLAARRLVVTTGSVDELPDIPGLRDGWGRSVIHCPYCHGWEVRDEAIGVIGSSAFAVHQALMFRQWSADITLFLHTAPEPSADESEQLDARGIRIVRGTIDSVEKAAVTIGSDVHTCQALVVAPNGHARSGVLSGLGLQPVPHPMGMGEQIESDFLGLTDVPGVWVAGNVTELSATVVVSAAAGVMAGAAANMDLTAEDTRVAVEAARHPRPVDYSNHFTAEFWDDRYSGGSIWSGNPNVRLVEHVSDLTHGTALDVGCGEGADAMWLAKRGWSVTGVDVSTVGLERAADHARLAGVDGVVWEQADAVEWDPAPRRFDLISAQFMHLPREVAQSLHRRLAAAVRPGGTLLIVGHARSDVHTHMQRPDLPDMFLTAEEIASVLDPNEWSIVTDTPSRQAPDPDGNIITIHDAIMRATRTS</sequence>
<evidence type="ECO:0000256" key="3">
    <source>
        <dbReference type="ARBA" id="ARBA00048132"/>
    </source>
</evidence>
<dbReference type="PRINTS" id="PR00368">
    <property type="entry name" value="FADPNR"/>
</dbReference>
<name>A0A917CNA5_9NOCA</name>
<organism evidence="6 7">
    <name type="scientific">Rhodococcoides trifolii</name>
    <dbReference type="NCBI Taxonomy" id="908250"/>
    <lineage>
        <taxon>Bacteria</taxon>
        <taxon>Bacillati</taxon>
        <taxon>Actinomycetota</taxon>
        <taxon>Actinomycetes</taxon>
        <taxon>Mycobacteriales</taxon>
        <taxon>Nocardiaceae</taxon>
        <taxon>Rhodococcoides</taxon>
    </lineage>
</organism>
<gene>
    <name evidence="6" type="ORF">GCM10007304_02450</name>
</gene>
<feature type="domain" description="Methyltransferase" evidence="5">
    <location>
        <begin position="354"/>
        <end position="446"/>
    </location>
</feature>
<comment type="caution">
    <text evidence="6">The sequence shown here is derived from an EMBL/GenBank/DDBJ whole genome shotgun (WGS) entry which is preliminary data.</text>
</comment>
<feature type="domain" description="FAD/NAD(P)-binding" evidence="4">
    <location>
        <begin position="7"/>
        <end position="282"/>
    </location>
</feature>
<accession>A0A917CNA5</accession>
<dbReference type="Pfam" id="PF07992">
    <property type="entry name" value="Pyr_redox_2"/>
    <property type="match status" value="1"/>
</dbReference>
<dbReference type="PANTHER" id="PTHR48105">
    <property type="entry name" value="THIOREDOXIN REDUCTASE 1-RELATED-RELATED"/>
    <property type="match status" value="1"/>
</dbReference>
<evidence type="ECO:0000313" key="7">
    <source>
        <dbReference type="Proteomes" id="UP000654257"/>
    </source>
</evidence>
<evidence type="ECO:0000259" key="5">
    <source>
        <dbReference type="Pfam" id="PF13649"/>
    </source>
</evidence>
<dbReference type="InterPro" id="IPR023753">
    <property type="entry name" value="FAD/NAD-binding_dom"/>
</dbReference>
<keyword evidence="6" id="KW-0489">Methyltransferase</keyword>